<accession>A0A9Q8V926</accession>
<protein>
    <submittedName>
        <fullName evidence="2">Uncharacterized protein</fullName>
    </submittedName>
</protein>
<dbReference type="EMBL" id="CP086355">
    <property type="protein sequence ID" value="UNI16221.1"/>
    <property type="molecule type" value="Genomic_DNA"/>
</dbReference>
<organism evidence="2 3">
    <name type="scientific">Purpureocillium takamizusanense</name>
    <dbReference type="NCBI Taxonomy" id="2060973"/>
    <lineage>
        <taxon>Eukaryota</taxon>
        <taxon>Fungi</taxon>
        <taxon>Dikarya</taxon>
        <taxon>Ascomycota</taxon>
        <taxon>Pezizomycotina</taxon>
        <taxon>Sordariomycetes</taxon>
        <taxon>Hypocreomycetidae</taxon>
        <taxon>Hypocreales</taxon>
        <taxon>Ophiocordycipitaceae</taxon>
        <taxon>Purpureocillium</taxon>
    </lineage>
</organism>
<feature type="region of interest" description="Disordered" evidence="1">
    <location>
        <begin position="1"/>
        <end position="22"/>
    </location>
</feature>
<proteinExistence type="predicted"/>
<feature type="region of interest" description="Disordered" evidence="1">
    <location>
        <begin position="129"/>
        <end position="252"/>
    </location>
</feature>
<dbReference type="GeneID" id="72064641"/>
<gene>
    <name evidence="2" type="ORF">JDV02_002681</name>
</gene>
<feature type="compositionally biased region" description="Acidic residues" evidence="1">
    <location>
        <begin position="171"/>
        <end position="180"/>
    </location>
</feature>
<feature type="compositionally biased region" description="Low complexity" evidence="1">
    <location>
        <begin position="184"/>
        <end position="199"/>
    </location>
</feature>
<evidence type="ECO:0000256" key="1">
    <source>
        <dbReference type="SAM" id="MobiDB-lite"/>
    </source>
</evidence>
<name>A0A9Q8V926_9HYPO</name>
<dbReference type="AlphaFoldDB" id="A0A9Q8V926"/>
<reference evidence="2" key="1">
    <citation type="submission" date="2021-11" db="EMBL/GenBank/DDBJ databases">
        <title>Purpureocillium_takamizusanense_genome.</title>
        <authorList>
            <person name="Nguyen N.-H."/>
        </authorList>
    </citation>
    <scope>NUCLEOTIDE SEQUENCE</scope>
    <source>
        <strain evidence="2">PT3</strain>
    </source>
</reference>
<keyword evidence="3" id="KW-1185">Reference proteome</keyword>
<dbReference type="Proteomes" id="UP000829364">
    <property type="component" value="Chromosome 2"/>
</dbReference>
<evidence type="ECO:0000313" key="2">
    <source>
        <dbReference type="EMBL" id="UNI16221.1"/>
    </source>
</evidence>
<evidence type="ECO:0000313" key="3">
    <source>
        <dbReference type="Proteomes" id="UP000829364"/>
    </source>
</evidence>
<sequence length="371" mass="40556">MSAPSTGPQQPPQQLQQQQRIKDTVKAVRAALRARARQSALSIRRLGVPRTDRMVPILQAINAARFGAPGVRYRLENNEQPPPTRDRRVFPRPHTRFVIDTVYPFNHRQTPLRPEQRHEEDLDTAATQTTFQATTKHRRQHKELVRKATTQTTLIVPGPATPAVPQPPTEPESDTDEDAFTIEPASAPPTTDSPSSFASHVATEPTGSRLLVDSQSASVPEPSVTPATPASEPSSSAASGQASSSAPSQFDNQQANGQINLASQPATTEFAPSLPPLPSYLSALRAFGSRPNIDARRPQPEFSEQGQPSNTDDPQFVVTNGIRTRKRRANTTTDLELVAAAGDRRIPTPQRIYLARREARLWANSARAVPV</sequence>
<dbReference type="RefSeq" id="XP_047839702.1">
    <property type="nucleotide sequence ID" value="XM_047983730.1"/>
</dbReference>
<feature type="compositionally biased region" description="Pro residues" evidence="1">
    <location>
        <begin position="159"/>
        <end position="170"/>
    </location>
</feature>
<dbReference type="KEGG" id="ptkz:JDV02_002681"/>
<feature type="compositionally biased region" description="Polar residues" evidence="1">
    <location>
        <begin position="302"/>
        <end position="316"/>
    </location>
</feature>
<feature type="compositionally biased region" description="Low complexity" evidence="1">
    <location>
        <begin position="222"/>
        <end position="248"/>
    </location>
</feature>
<feature type="region of interest" description="Disordered" evidence="1">
    <location>
        <begin position="291"/>
        <end position="316"/>
    </location>
</feature>